<reference evidence="2 3" key="1">
    <citation type="submission" date="2017-03" db="EMBL/GenBank/DDBJ databases">
        <title>WGS assembly of Porphyra umbilicalis.</title>
        <authorList>
            <person name="Brawley S.H."/>
            <person name="Blouin N.A."/>
            <person name="Ficko-Blean E."/>
            <person name="Wheeler G.L."/>
            <person name="Lohr M."/>
            <person name="Goodson H.V."/>
            <person name="Jenkins J.W."/>
            <person name="Blaby-Haas C.E."/>
            <person name="Helliwell K.E."/>
            <person name="Chan C."/>
            <person name="Marriage T."/>
            <person name="Bhattacharya D."/>
            <person name="Klein A.S."/>
            <person name="Badis Y."/>
            <person name="Brodie J."/>
            <person name="Cao Y."/>
            <person name="Collen J."/>
            <person name="Dittami S.M."/>
            <person name="Gachon C.M."/>
            <person name="Green B.R."/>
            <person name="Karpowicz S."/>
            <person name="Kim J.W."/>
            <person name="Kudahl U."/>
            <person name="Lin S."/>
            <person name="Michel G."/>
            <person name="Mittag M."/>
            <person name="Olson B.J."/>
            <person name="Pangilinan J."/>
            <person name="Peng Y."/>
            <person name="Qiu H."/>
            <person name="Shu S."/>
            <person name="Singer J.T."/>
            <person name="Smith A.G."/>
            <person name="Sprecher B.N."/>
            <person name="Wagner V."/>
            <person name="Wang W."/>
            <person name="Wang Z.-Y."/>
            <person name="Yan J."/>
            <person name="Yarish C."/>
            <person name="Zoeuner-Riek S."/>
            <person name="Zhuang Y."/>
            <person name="Zou Y."/>
            <person name="Lindquist E.A."/>
            <person name="Grimwood J."/>
            <person name="Barry K."/>
            <person name="Rokhsar D.S."/>
            <person name="Schmutz J."/>
            <person name="Stiller J.W."/>
            <person name="Grossman A.R."/>
            <person name="Prochnik S.E."/>
        </authorList>
    </citation>
    <scope>NUCLEOTIDE SEQUENCE [LARGE SCALE GENOMIC DNA]</scope>
    <source>
        <strain evidence="2">4086291</strain>
    </source>
</reference>
<protein>
    <recommendedName>
        <fullName evidence="4">Tubby C-terminal domain-containing protein</fullName>
    </recommendedName>
</protein>
<sequence>MTVTDSTGRPAVTLLRRGFMPGAGHSTVFAWWGTKTDEVAPFLEIKAGLLKWDFKLTEVGGEKRPVATVKRDVATVKNFFTDRDDFTLWVEPNYDCAFLVMVVVVLDEMFSDDN</sequence>
<dbReference type="InterPro" id="IPR007612">
    <property type="entry name" value="LOR"/>
</dbReference>
<dbReference type="InterPro" id="IPR025659">
    <property type="entry name" value="Tubby-like_C"/>
</dbReference>
<proteinExistence type="inferred from homology"/>
<dbReference type="SUPFAM" id="SSF54518">
    <property type="entry name" value="Tubby C-terminal domain-like"/>
    <property type="match status" value="1"/>
</dbReference>
<dbReference type="AlphaFoldDB" id="A0A1X6PF46"/>
<keyword evidence="3" id="KW-1185">Reference proteome</keyword>
<evidence type="ECO:0000313" key="3">
    <source>
        <dbReference type="Proteomes" id="UP000218209"/>
    </source>
</evidence>
<dbReference type="Proteomes" id="UP000218209">
    <property type="component" value="Unassembled WGS sequence"/>
</dbReference>
<evidence type="ECO:0008006" key="4">
    <source>
        <dbReference type="Google" id="ProtNLM"/>
    </source>
</evidence>
<comment type="similarity">
    <text evidence="1">Belongs to the LOR family.</text>
</comment>
<name>A0A1X6PF46_PORUM</name>
<dbReference type="OrthoDB" id="97518at2759"/>
<accession>A0A1X6PF46</accession>
<dbReference type="Pfam" id="PF04525">
    <property type="entry name" value="LOR"/>
    <property type="match status" value="1"/>
</dbReference>
<dbReference type="EMBL" id="KV918790">
    <property type="protein sequence ID" value="OSX79459.1"/>
    <property type="molecule type" value="Genomic_DNA"/>
</dbReference>
<evidence type="ECO:0000256" key="1">
    <source>
        <dbReference type="ARBA" id="ARBA00005437"/>
    </source>
</evidence>
<organism evidence="2 3">
    <name type="scientific">Porphyra umbilicalis</name>
    <name type="common">Purple laver</name>
    <name type="synonym">Red alga</name>
    <dbReference type="NCBI Taxonomy" id="2786"/>
    <lineage>
        <taxon>Eukaryota</taxon>
        <taxon>Rhodophyta</taxon>
        <taxon>Bangiophyceae</taxon>
        <taxon>Bangiales</taxon>
        <taxon>Bangiaceae</taxon>
        <taxon>Porphyra</taxon>
    </lineage>
</organism>
<gene>
    <name evidence="2" type="ORF">BU14_0076s0015</name>
</gene>
<dbReference type="Gene3D" id="2.40.160.200">
    <property type="entry name" value="LURP1-related"/>
    <property type="match status" value="1"/>
</dbReference>
<dbReference type="InterPro" id="IPR038595">
    <property type="entry name" value="LOR_sf"/>
</dbReference>
<evidence type="ECO:0000313" key="2">
    <source>
        <dbReference type="EMBL" id="OSX79459.1"/>
    </source>
</evidence>